<evidence type="ECO:0000256" key="3">
    <source>
        <dbReference type="ARBA" id="ARBA00037324"/>
    </source>
</evidence>
<evidence type="ECO:0000256" key="1">
    <source>
        <dbReference type="ARBA" id="ARBA00022801"/>
    </source>
</evidence>
<evidence type="ECO:0000313" key="8">
    <source>
        <dbReference type="Proteomes" id="UP001163046"/>
    </source>
</evidence>
<dbReference type="FunFam" id="3.40.50.1000:FF:000015">
    <property type="entry name" value="CTD small phosphatase-like protein 2"/>
    <property type="match status" value="1"/>
</dbReference>
<dbReference type="InterPro" id="IPR011948">
    <property type="entry name" value="Dullard_phosphatase"/>
</dbReference>
<dbReference type="AlphaFoldDB" id="A0A9X0CKK1"/>
<feature type="compositionally biased region" description="Polar residues" evidence="5">
    <location>
        <begin position="40"/>
        <end position="53"/>
    </location>
</feature>
<dbReference type="InterPro" id="IPR023214">
    <property type="entry name" value="HAD_sf"/>
</dbReference>
<gene>
    <name evidence="7" type="primary">CTDSPL2</name>
    <name evidence="7" type="ORF">OS493_026534</name>
</gene>
<keyword evidence="2" id="KW-0904">Protein phosphatase</keyword>
<comment type="similarity">
    <text evidence="4">Belongs to the CTDSPL2 family.</text>
</comment>
<keyword evidence="8" id="KW-1185">Reference proteome</keyword>
<evidence type="ECO:0000256" key="5">
    <source>
        <dbReference type="SAM" id="MobiDB-lite"/>
    </source>
</evidence>
<evidence type="ECO:0000259" key="6">
    <source>
        <dbReference type="PROSITE" id="PS50969"/>
    </source>
</evidence>
<comment type="caution">
    <text evidence="7">The sequence shown here is derived from an EMBL/GenBank/DDBJ whole genome shotgun (WGS) entry which is preliminary data.</text>
</comment>
<sequence>MPSQRDGLKSDRGVMDGSASKSETAELRNESPAISPGRNLLSSIKTFLWSPSKQSEKDRPAKRKRSDSDSEDEEDAIITSNLLKKRKFTTETTVVSSVTTKSIPDGEPTKRKSLLGTLFSPVFTLFGKNGHVNQAVGKEGQIVSTNSTTSGTRICSATSNGGINEERALWQQGSSSVNKGALAASNGDVNGNVGDDIPESSDPEWEVYDPFYFIRNLPPPEEGDDAKSRGPVLPLQTRSTPEFCLVLDLDETLVHCSLNKLEDANLTFPVLYQDVCYQVFVRTRPHLKRFLERVASMFEVILFTASKKVYADKLLNILDPGRKYFRHRLFREHCVCVQGNYIKDLNILGRDLSKTMIVDNSPQAFAYQIFNGIPIESWFVDQADRELLELLPFLEMIATRRDDVRPHIRDRFRMHELAGFR</sequence>
<dbReference type="OrthoDB" id="277011at2759"/>
<dbReference type="GO" id="GO:0005634">
    <property type="term" value="C:nucleus"/>
    <property type="evidence" value="ECO:0007669"/>
    <property type="project" value="UniProtKB-ARBA"/>
</dbReference>
<accession>A0A9X0CKK1</accession>
<dbReference type="CDD" id="cd07521">
    <property type="entry name" value="HAD_FCP1-like"/>
    <property type="match status" value="1"/>
</dbReference>
<dbReference type="InterPro" id="IPR036412">
    <property type="entry name" value="HAD-like_sf"/>
</dbReference>
<dbReference type="SMART" id="SM00577">
    <property type="entry name" value="CPDc"/>
    <property type="match status" value="1"/>
</dbReference>
<keyword evidence="1" id="KW-0378">Hydrolase</keyword>
<dbReference type="Gene3D" id="3.40.50.1000">
    <property type="entry name" value="HAD superfamily/HAD-like"/>
    <property type="match status" value="1"/>
</dbReference>
<dbReference type="PROSITE" id="PS50969">
    <property type="entry name" value="FCP1"/>
    <property type="match status" value="1"/>
</dbReference>
<dbReference type="NCBIfam" id="TIGR02251">
    <property type="entry name" value="HIF-SF_euk"/>
    <property type="match status" value="1"/>
</dbReference>
<name>A0A9X0CKK1_9CNID</name>
<dbReference type="SUPFAM" id="SSF56784">
    <property type="entry name" value="HAD-like"/>
    <property type="match status" value="1"/>
</dbReference>
<evidence type="ECO:0000256" key="4">
    <source>
        <dbReference type="ARBA" id="ARBA00038355"/>
    </source>
</evidence>
<reference evidence="7" key="1">
    <citation type="submission" date="2023-01" db="EMBL/GenBank/DDBJ databases">
        <title>Genome assembly of the deep-sea coral Lophelia pertusa.</title>
        <authorList>
            <person name="Herrera S."/>
            <person name="Cordes E."/>
        </authorList>
    </citation>
    <scope>NUCLEOTIDE SEQUENCE</scope>
    <source>
        <strain evidence="7">USNM1676648</strain>
        <tissue evidence="7">Polyp</tissue>
    </source>
</reference>
<feature type="region of interest" description="Disordered" evidence="5">
    <location>
        <begin position="1"/>
        <end position="74"/>
    </location>
</feature>
<organism evidence="7 8">
    <name type="scientific">Desmophyllum pertusum</name>
    <dbReference type="NCBI Taxonomy" id="174260"/>
    <lineage>
        <taxon>Eukaryota</taxon>
        <taxon>Metazoa</taxon>
        <taxon>Cnidaria</taxon>
        <taxon>Anthozoa</taxon>
        <taxon>Hexacorallia</taxon>
        <taxon>Scleractinia</taxon>
        <taxon>Caryophylliina</taxon>
        <taxon>Caryophylliidae</taxon>
        <taxon>Desmophyllum</taxon>
    </lineage>
</organism>
<comment type="function">
    <text evidence="3">Probable phosphatase.</text>
</comment>
<dbReference type="EMBL" id="MU827324">
    <property type="protein sequence ID" value="KAJ7356151.1"/>
    <property type="molecule type" value="Genomic_DNA"/>
</dbReference>
<dbReference type="Pfam" id="PF03031">
    <property type="entry name" value="NIF"/>
    <property type="match status" value="1"/>
</dbReference>
<dbReference type="InterPro" id="IPR050365">
    <property type="entry name" value="TIM50"/>
</dbReference>
<proteinExistence type="inferred from homology"/>
<dbReference type="Proteomes" id="UP001163046">
    <property type="component" value="Unassembled WGS sequence"/>
</dbReference>
<dbReference type="InterPro" id="IPR004274">
    <property type="entry name" value="FCP1_dom"/>
</dbReference>
<dbReference type="GO" id="GO:0004721">
    <property type="term" value="F:phosphoprotein phosphatase activity"/>
    <property type="evidence" value="ECO:0007669"/>
    <property type="project" value="UniProtKB-KW"/>
</dbReference>
<evidence type="ECO:0000313" key="7">
    <source>
        <dbReference type="EMBL" id="KAJ7356151.1"/>
    </source>
</evidence>
<evidence type="ECO:0000256" key="2">
    <source>
        <dbReference type="ARBA" id="ARBA00022912"/>
    </source>
</evidence>
<feature type="compositionally biased region" description="Basic and acidic residues" evidence="5">
    <location>
        <begin position="1"/>
        <end position="14"/>
    </location>
</feature>
<dbReference type="PANTHER" id="PTHR12210">
    <property type="entry name" value="DULLARD PROTEIN PHOSPHATASE"/>
    <property type="match status" value="1"/>
</dbReference>
<protein>
    <submittedName>
        <fullName evidence="7">CTD small phosphatase-like protein 2</fullName>
    </submittedName>
</protein>
<feature type="domain" description="FCP1 homology" evidence="6">
    <location>
        <begin position="238"/>
        <end position="397"/>
    </location>
</feature>